<sequence>MINFRLATTLLVLLFIILIGFSYKTLEEKLCNNLVLYVSNEPLNSKVTSIRSFNQAVNINITPRKTPVYNESLKVVYLTFDDGPSQNTLTILDILKEKNVKGTFFVNYHPNCDAIYKKIHEDGHAIGNHTYSHDFSRIYQSESAFFEDYDKLNSYLQSIIGFAPDIMRFPGGSNTGYGKNDIMKSLTKELKTRGIEYFDWNSLNGDAEGQALNRNQLIEKVKHTSLNKNKLIVLMHDSNTKQSTVDSLPEIIDYFSSQGYIFSPLAKGGFSIQYTK</sequence>
<evidence type="ECO:0000313" key="2">
    <source>
        <dbReference type="EMBL" id="ADL51427.1"/>
    </source>
</evidence>
<dbReference type="AlphaFoldDB" id="D9SKD1"/>
<feature type="domain" description="NodB homology" evidence="1">
    <location>
        <begin position="74"/>
        <end position="263"/>
    </location>
</feature>
<dbReference type="GO" id="GO:0005975">
    <property type="term" value="P:carbohydrate metabolic process"/>
    <property type="evidence" value="ECO:0007669"/>
    <property type="project" value="InterPro"/>
</dbReference>
<dbReference type="InterPro" id="IPR002509">
    <property type="entry name" value="NODB_dom"/>
</dbReference>
<dbReference type="HOGENOM" id="CLU_021264_6_3_9"/>
<dbReference type="GO" id="GO:0016810">
    <property type="term" value="F:hydrolase activity, acting on carbon-nitrogen (but not peptide) bonds"/>
    <property type="evidence" value="ECO:0007669"/>
    <property type="project" value="InterPro"/>
</dbReference>
<protein>
    <submittedName>
        <fullName evidence="2">Polysaccharide deacetylase</fullName>
    </submittedName>
</protein>
<accession>D9SKD1</accession>
<dbReference type="eggNOG" id="COG0726">
    <property type="taxonomic scope" value="Bacteria"/>
</dbReference>
<dbReference type="InterPro" id="IPR011330">
    <property type="entry name" value="Glyco_hydro/deAcase_b/a-brl"/>
</dbReference>
<gene>
    <name evidence="2" type="ordered locus">Clocel_1683</name>
</gene>
<dbReference type="Gene3D" id="3.20.20.370">
    <property type="entry name" value="Glycoside hydrolase/deacetylase"/>
    <property type="match status" value="1"/>
</dbReference>
<dbReference type="KEGG" id="ccb:Clocel_1683"/>
<dbReference type="SUPFAM" id="SSF88713">
    <property type="entry name" value="Glycoside hydrolase/deacetylase"/>
    <property type="match status" value="1"/>
</dbReference>
<dbReference type="Proteomes" id="UP000002730">
    <property type="component" value="Chromosome"/>
</dbReference>
<name>D9SKD1_CLOC7</name>
<dbReference type="STRING" id="573061.Clocel_1683"/>
<dbReference type="PROSITE" id="PS51677">
    <property type="entry name" value="NODB"/>
    <property type="match status" value="1"/>
</dbReference>
<reference evidence="2 3" key="1">
    <citation type="submission" date="2010-08" db="EMBL/GenBank/DDBJ databases">
        <title>Complete sequence of Clostridium cellulovorans 743B.</title>
        <authorList>
            <consortium name="US DOE Joint Genome Institute"/>
            <person name="Lucas S."/>
            <person name="Copeland A."/>
            <person name="Lapidus A."/>
            <person name="Cheng J.-F."/>
            <person name="Bruce D."/>
            <person name="Goodwin L."/>
            <person name="Pitluck S."/>
            <person name="Chertkov O."/>
            <person name="Detter J.C."/>
            <person name="Han C."/>
            <person name="Tapia R."/>
            <person name="Land M."/>
            <person name="Hauser L."/>
            <person name="Chang Y.-J."/>
            <person name="Jeffries C."/>
            <person name="Kyrpides N."/>
            <person name="Ivanova N."/>
            <person name="Mikhailova N."/>
            <person name="Hemme C.L."/>
            <person name="Woyke T."/>
        </authorList>
    </citation>
    <scope>NUCLEOTIDE SEQUENCE [LARGE SCALE GENOMIC DNA]</scope>
    <source>
        <strain evidence="3">ATCC 35296 / DSM 3052 / OCM 3 / 743B</strain>
    </source>
</reference>
<dbReference type="PANTHER" id="PTHR10587:SF125">
    <property type="entry name" value="POLYSACCHARIDE DEACETYLASE YHEN-RELATED"/>
    <property type="match status" value="1"/>
</dbReference>
<keyword evidence="3" id="KW-1185">Reference proteome</keyword>
<dbReference type="RefSeq" id="WP_010077361.1">
    <property type="nucleotide sequence ID" value="NC_014393.1"/>
</dbReference>
<dbReference type="PANTHER" id="PTHR10587">
    <property type="entry name" value="GLYCOSYL TRANSFERASE-RELATED"/>
    <property type="match status" value="1"/>
</dbReference>
<organism evidence="2 3">
    <name type="scientific">Clostridium cellulovorans (strain ATCC 35296 / DSM 3052 / OCM 3 / 743B)</name>
    <dbReference type="NCBI Taxonomy" id="573061"/>
    <lineage>
        <taxon>Bacteria</taxon>
        <taxon>Bacillati</taxon>
        <taxon>Bacillota</taxon>
        <taxon>Clostridia</taxon>
        <taxon>Eubacteriales</taxon>
        <taxon>Clostridiaceae</taxon>
        <taxon>Clostridium</taxon>
    </lineage>
</organism>
<evidence type="ECO:0000313" key="3">
    <source>
        <dbReference type="Proteomes" id="UP000002730"/>
    </source>
</evidence>
<dbReference type="CDD" id="cd10944">
    <property type="entry name" value="CE4_SmPgdA_like"/>
    <property type="match status" value="1"/>
</dbReference>
<evidence type="ECO:0000259" key="1">
    <source>
        <dbReference type="PROSITE" id="PS51677"/>
    </source>
</evidence>
<dbReference type="OrthoDB" id="258610at2"/>
<dbReference type="InterPro" id="IPR050248">
    <property type="entry name" value="Polysacc_deacetylase_ArnD"/>
</dbReference>
<proteinExistence type="predicted"/>
<dbReference type="EMBL" id="CP002160">
    <property type="protein sequence ID" value="ADL51427.1"/>
    <property type="molecule type" value="Genomic_DNA"/>
</dbReference>
<dbReference type="Pfam" id="PF01522">
    <property type="entry name" value="Polysacc_deac_1"/>
    <property type="match status" value="1"/>
</dbReference>